<evidence type="ECO:0000256" key="1">
    <source>
        <dbReference type="ARBA" id="ARBA00023180"/>
    </source>
</evidence>
<evidence type="ECO:0000313" key="5">
    <source>
        <dbReference type="EMBL" id="KAL1263636.1"/>
    </source>
</evidence>
<keyword evidence="1" id="KW-0325">Glycoprotein</keyword>
<dbReference type="SUPFAM" id="SSF48726">
    <property type="entry name" value="Immunoglobulin"/>
    <property type="match status" value="1"/>
</dbReference>
<organism evidence="5 6">
    <name type="scientific">Cirrhinus molitorella</name>
    <name type="common">mud carp</name>
    <dbReference type="NCBI Taxonomy" id="172907"/>
    <lineage>
        <taxon>Eukaryota</taxon>
        <taxon>Metazoa</taxon>
        <taxon>Chordata</taxon>
        <taxon>Craniata</taxon>
        <taxon>Vertebrata</taxon>
        <taxon>Euteleostomi</taxon>
        <taxon>Actinopterygii</taxon>
        <taxon>Neopterygii</taxon>
        <taxon>Teleostei</taxon>
        <taxon>Ostariophysi</taxon>
        <taxon>Cypriniformes</taxon>
        <taxon>Cyprinidae</taxon>
        <taxon>Labeoninae</taxon>
        <taxon>Labeonini</taxon>
        <taxon>Cirrhinus</taxon>
    </lineage>
</organism>
<dbReference type="Pfam" id="PF07654">
    <property type="entry name" value="C1-set"/>
    <property type="match status" value="1"/>
</dbReference>
<dbReference type="EMBL" id="JAYMGO010000013">
    <property type="protein sequence ID" value="KAL1263636.1"/>
    <property type="molecule type" value="Genomic_DNA"/>
</dbReference>
<dbReference type="InterPro" id="IPR050160">
    <property type="entry name" value="MHC/Immunoglobulin"/>
</dbReference>
<feature type="domain" description="Immunoglobulin C1-set" evidence="4">
    <location>
        <begin position="103"/>
        <end position="173"/>
    </location>
</feature>
<accession>A0ABR3MH24</accession>
<dbReference type="PANTHER" id="PTHR19944">
    <property type="entry name" value="MHC CLASS II-RELATED"/>
    <property type="match status" value="1"/>
</dbReference>
<dbReference type="InterPro" id="IPR037055">
    <property type="entry name" value="MHC_I-like_Ag-recog_sf"/>
</dbReference>
<keyword evidence="6" id="KW-1185">Reference proteome</keyword>
<keyword evidence="2" id="KW-1133">Transmembrane helix</keyword>
<protein>
    <recommendedName>
        <fullName evidence="4">Immunoglobulin C1-set domain-containing protein</fullName>
    </recommendedName>
</protein>
<feature type="chain" id="PRO_5045442496" description="Immunoglobulin C1-set domain-containing protein" evidence="3">
    <location>
        <begin position="17"/>
        <end position="307"/>
    </location>
</feature>
<gene>
    <name evidence="5" type="ORF">QQF64_006375</name>
</gene>
<evidence type="ECO:0000259" key="4">
    <source>
        <dbReference type="SMART" id="SM00407"/>
    </source>
</evidence>
<dbReference type="Proteomes" id="UP001558613">
    <property type="component" value="Unassembled WGS sequence"/>
</dbReference>
<sequence>MHIFFLIIAFFNTIFGAEEHAYQQFIGCAFNNKGQVSRFWRYGYDGRDIMHVDLAKEAVVATSEPGQLLAEERQSKEYIKRKEARLVKLNLQYTCLLEEKRIRNILNVLCGFYPNVIKVRWTQKGRPVYFGVSTTGILPHKDGTFQMTSYLSLSNVSAHDVTCEIEHLSIDGKLKMAYEEKSSFLSQITEHVLKAVAAFLLGFALPVCLTVLFTCIKQKTPPKNEAPVLSTNSRASHCSVTTAENAAIGSASKLGGTSGFCKILAAIFTKNVAGAMSVEDPEKAFEHKHNILRLQARTRASVKPPGT</sequence>
<dbReference type="SMART" id="SM00407">
    <property type="entry name" value="IGc1"/>
    <property type="match status" value="1"/>
</dbReference>
<dbReference type="InterPro" id="IPR013783">
    <property type="entry name" value="Ig-like_fold"/>
</dbReference>
<dbReference type="Gene3D" id="2.60.40.10">
    <property type="entry name" value="Immunoglobulins"/>
    <property type="match status" value="1"/>
</dbReference>
<proteinExistence type="predicted"/>
<dbReference type="SUPFAM" id="SSF54452">
    <property type="entry name" value="MHC antigen-recognition domain"/>
    <property type="match status" value="1"/>
</dbReference>
<dbReference type="InterPro" id="IPR011162">
    <property type="entry name" value="MHC_I/II-like_Ag-recog"/>
</dbReference>
<dbReference type="CDD" id="cd00098">
    <property type="entry name" value="IgC1"/>
    <property type="match status" value="1"/>
</dbReference>
<keyword evidence="3" id="KW-0732">Signal</keyword>
<feature type="transmembrane region" description="Helical" evidence="2">
    <location>
        <begin position="195"/>
        <end position="216"/>
    </location>
</feature>
<keyword evidence="2" id="KW-0472">Membrane</keyword>
<comment type="caution">
    <text evidence="5">The sequence shown here is derived from an EMBL/GenBank/DDBJ whole genome shotgun (WGS) entry which is preliminary data.</text>
</comment>
<dbReference type="Gene3D" id="3.30.500.10">
    <property type="entry name" value="MHC class I-like antigen recognition-like"/>
    <property type="match status" value="1"/>
</dbReference>
<feature type="signal peptide" evidence="3">
    <location>
        <begin position="1"/>
        <end position="16"/>
    </location>
</feature>
<evidence type="ECO:0000256" key="3">
    <source>
        <dbReference type="SAM" id="SignalP"/>
    </source>
</evidence>
<evidence type="ECO:0000313" key="6">
    <source>
        <dbReference type="Proteomes" id="UP001558613"/>
    </source>
</evidence>
<keyword evidence="2" id="KW-0812">Transmembrane</keyword>
<dbReference type="InterPro" id="IPR003597">
    <property type="entry name" value="Ig_C1-set"/>
</dbReference>
<dbReference type="InterPro" id="IPR036179">
    <property type="entry name" value="Ig-like_dom_sf"/>
</dbReference>
<dbReference type="PANTHER" id="PTHR19944:SF99">
    <property type="entry name" value="HLA CLASS II HISTOCOMPATIBILITY ANTIGEN, DRB1 BETA CHAIN"/>
    <property type="match status" value="1"/>
</dbReference>
<reference evidence="5 6" key="1">
    <citation type="submission" date="2023-09" db="EMBL/GenBank/DDBJ databases">
        <authorList>
            <person name="Wang M."/>
        </authorList>
    </citation>
    <scope>NUCLEOTIDE SEQUENCE [LARGE SCALE GENOMIC DNA]</scope>
    <source>
        <strain evidence="5">GT-2023</strain>
        <tissue evidence="5">Liver</tissue>
    </source>
</reference>
<evidence type="ECO:0000256" key="2">
    <source>
        <dbReference type="SAM" id="Phobius"/>
    </source>
</evidence>
<name>A0ABR3MH24_9TELE</name>